<dbReference type="GO" id="GO:0005737">
    <property type="term" value="C:cytoplasm"/>
    <property type="evidence" value="ECO:0007669"/>
    <property type="project" value="TreeGrafter"/>
</dbReference>
<dbReference type="AlphaFoldDB" id="A0A6A6J8C3"/>
<dbReference type="Pfam" id="PF00550">
    <property type="entry name" value="PP-binding"/>
    <property type="match status" value="1"/>
</dbReference>
<keyword evidence="3" id="KW-0436">Ligase</keyword>
<organism evidence="7 8">
    <name type="scientific">Westerdykella ornata</name>
    <dbReference type="NCBI Taxonomy" id="318751"/>
    <lineage>
        <taxon>Eukaryota</taxon>
        <taxon>Fungi</taxon>
        <taxon>Dikarya</taxon>
        <taxon>Ascomycota</taxon>
        <taxon>Pezizomycotina</taxon>
        <taxon>Dothideomycetes</taxon>
        <taxon>Pleosporomycetidae</taxon>
        <taxon>Pleosporales</taxon>
        <taxon>Sporormiaceae</taxon>
        <taxon>Westerdykella</taxon>
    </lineage>
</organism>
<dbReference type="Pfam" id="PF00501">
    <property type="entry name" value="AMP-binding"/>
    <property type="match status" value="1"/>
</dbReference>
<reference evidence="7" key="1">
    <citation type="journal article" date="2020" name="Stud. Mycol.">
        <title>101 Dothideomycetes genomes: a test case for predicting lifestyles and emergence of pathogens.</title>
        <authorList>
            <person name="Haridas S."/>
            <person name="Albert R."/>
            <person name="Binder M."/>
            <person name="Bloem J."/>
            <person name="Labutti K."/>
            <person name="Salamov A."/>
            <person name="Andreopoulos B."/>
            <person name="Baker S."/>
            <person name="Barry K."/>
            <person name="Bills G."/>
            <person name="Bluhm B."/>
            <person name="Cannon C."/>
            <person name="Castanera R."/>
            <person name="Culley D."/>
            <person name="Daum C."/>
            <person name="Ezra D."/>
            <person name="Gonzalez J."/>
            <person name="Henrissat B."/>
            <person name="Kuo A."/>
            <person name="Liang C."/>
            <person name="Lipzen A."/>
            <person name="Lutzoni F."/>
            <person name="Magnuson J."/>
            <person name="Mondo S."/>
            <person name="Nolan M."/>
            <person name="Ohm R."/>
            <person name="Pangilinan J."/>
            <person name="Park H.-J."/>
            <person name="Ramirez L."/>
            <person name="Alfaro M."/>
            <person name="Sun H."/>
            <person name="Tritt A."/>
            <person name="Yoshinaga Y."/>
            <person name="Zwiers L.-H."/>
            <person name="Turgeon B."/>
            <person name="Goodwin S."/>
            <person name="Spatafora J."/>
            <person name="Crous P."/>
            <person name="Grigoriev I."/>
        </authorList>
    </citation>
    <scope>NUCLEOTIDE SEQUENCE</scope>
    <source>
        <strain evidence="7">CBS 379.55</strain>
    </source>
</reference>
<dbReference type="GO" id="GO:0031177">
    <property type="term" value="F:phosphopantetheine binding"/>
    <property type="evidence" value="ECO:0007669"/>
    <property type="project" value="TreeGrafter"/>
</dbReference>
<dbReference type="PANTHER" id="PTHR45527">
    <property type="entry name" value="NONRIBOSOMAL PEPTIDE SYNTHETASE"/>
    <property type="match status" value="1"/>
</dbReference>
<dbReference type="PANTHER" id="PTHR45527:SF1">
    <property type="entry name" value="FATTY ACID SYNTHASE"/>
    <property type="match status" value="1"/>
</dbReference>
<evidence type="ECO:0000313" key="8">
    <source>
        <dbReference type="Proteomes" id="UP000800097"/>
    </source>
</evidence>
<dbReference type="RefSeq" id="XP_033649797.1">
    <property type="nucleotide sequence ID" value="XM_033796060.1"/>
</dbReference>
<dbReference type="Gene3D" id="3.30.559.30">
    <property type="entry name" value="Nonribosomal peptide synthetase, condensation domain"/>
    <property type="match status" value="1"/>
</dbReference>
<dbReference type="InterPro" id="IPR000873">
    <property type="entry name" value="AMP-dep_synth/lig_dom"/>
</dbReference>
<accession>A0A6A6J8C3</accession>
<keyword evidence="8" id="KW-1185">Reference proteome</keyword>
<evidence type="ECO:0000256" key="1">
    <source>
        <dbReference type="ARBA" id="ARBA00022450"/>
    </source>
</evidence>
<dbReference type="GO" id="GO:0044550">
    <property type="term" value="P:secondary metabolite biosynthetic process"/>
    <property type="evidence" value="ECO:0007669"/>
    <property type="project" value="TreeGrafter"/>
</dbReference>
<dbReference type="InterPro" id="IPR023213">
    <property type="entry name" value="CAT-like_dom_sf"/>
</dbReference>
<feature type="domain" description="AMP-dependent synthetase/ligase" evidence="4">
    <location>
        <begin position="14"/>
        <end position="350"/>
    </location>
</feature>
<sequence length="1010" mass="112912">MAIDHLETTVVDLFDAWATSTPTATAVEWNGQRLTFAGLRDASLHVSKALLSVGVRSGDKIPILSQMSLELLPAILGVLRVGACYVPIDMAAWSKARIDATLEDISPQVAIATSQPDTRRVPVIVFFQERWLQSPFDDTDDTCSQLDAIRRSLDTKALVYITFTSGTTGKPKGVMIYHRALHQFAALNTDNTLDITPGERVLLAFSISFDACAATIWVTLTRGGTLVMASWSTFPEIATTCNTLILTPSMLATLDPAGPYDKVRTIYLGAEAANFDIARQWITPTREVIHTYGPSEATIAISYGRVPEGTEPDLGVINPGVDVFLVDENLQESDIGEILIGGPCLAAGYLNNPELTAKKFIDWNGKRVYRTGDLARRTKNGLSWVGRADRMVKNRGFQVNLETEVESAMLRFTDVRAASAFMWRGKLMGFVQPATVNLEELRAFMRENCDPFVVPDEILALDQFPLTAHGKVDRAALNAQLEDRMSREDTDLDTIVCTSPYDALRWAFAKCLQVPFRDLDRTSSFSRLGGNSLAAIRLSKFLRQQGYDIPILHILRGDTIDYLEEKLTKIDEQNAAPDSNGTLQTESEAVPATDMHRIMLTQSQRNPIVNCLVGRAKFAGPQDSIPTPSELQVAWTATLAAHSIFKTRYDMQTWTLHDLDRVNLDWEEVSVDAEEFDNALLSVDEQLWAHQHSLQRPSLEVPYCHITCVYAPSRKAIGFVWRIHHVLVDIFSFIILMRDLERALANEKVAPGPRIQDYSRFMQKYKKDKLGTATEFWTRMMKPLCERSLFDFRPPQTSFVGNAWRGLPFTTRETVESIEASVRSYNISSATLIFAAWALVLDKYTRCSFVSFYLSRSGRMVPWPQAPSLVAAMNCRVPFATGVPAEAAVHEWLAEMHSTLLTVAELENLCQSLDRSIYPEEYFKTAVQAFLYMPESPASWEVHDRLTGQADQIGMVWRVQPTGNGAVEAVLEIDQRVVDIEWAKEVGTVAVRMLEGLTNAQRGTQLRHLT</sequence>
<dbReference type="GO" id="GO:0016874">
    <property type="term" value="F:ligase activity"/>
    <property type="evidence" value="ECO:0007669"/>
    <property type="project" value="UniProtKB-KW"/>
</dbReference>
<dbReference type="Gene3D" id="3.30.559.10">
    <property type="entry name" value="Chloramphenicol acetyltransferase-like domain"/>
    <property type="match status" value="1"/>
</dbReference>
<keyword evidence="2" id="KW-0597">Phosphoprotein</keyword>
<evidence type="ECO:0000313" key="7">
    <source>
        <dbReference type="EMBL" id="KAF2272258.1"/>
    </source>
</evidence>
<dbReference type="GO" id="GO:0043041">
    <property type="term" value="P:amino acid activation for nonribosomal peptide biosynthetic process"/>
    <property type="evidence" value="ECO:0007669"/>
    <property type="project" value="TreeGrafter"/>
</dbReference>
<proteinExistence type="predicted"/>
<dbReference type="InterPro" id="IPR006162">
    <property type="entry name" value="Ppantetheine_attach_site"/>
</dbReference>
<dbReference type="Gene3D" id="1.10.1200.10">
    <property type="entry name" value="ACP-like"/>
    <property type="match status" value="1"/>
</dbReference>
<protein>
    <submittedName>
        <fullName evidence="7">Acetyl-CoA synthetase-like protein</fullName>
    </submittedName>
</protein>
<dbReference type="PROSITE" id="PS00455">
    <property type="entry name" value="AMP_BINDING"/>
    <property type="match status" value="1"/>
</dbReference>
<gene>
    <name evidence="7" type="ORF">EI97DRAFT_386273</name>
</gene>
<evidence type="ECO:0000256" key="3">
    <source>
        <dbReference type="ARBA" id="ARBA00022598"/>
    </source>
</evidence>
<evidence type="ECO:0000259" key="5">
    <source>
        <dbReference type="Pfam" id="PF00550"/>
    </source>
</evidence>
<dbReference type="InterPro" id="IPR045851">
    <property type="entry name" value="AMP-bd_C_sf"/>
</dbReference>
<evidence type="ECO:0000259" key="4">
    <source>
        <dbReference type="Pfam" id="PF00501"/>
    </source>
</evidence>
<dbReference type="InterPro" id="IPR042099">
    <property type="entry name" value="ANL_N_sf"/>
</dbReference>
<dbReference type="Gene3D" id="3.30.300.30">
    <property type="match status" value="1"/>
</dbReference>
<dbReference type="InterPro" id="IPR009081">
    <property type="entry name" value="PP-bd_ACP"/>
</dbReference>
<feature type="domain" description="Carrier" evidence="5">
    <location>
        <begin position="504"/>
        <end position="561"/>
    </location>
</feature>
<keyword evidence="1" id="KW-0596">Phosphopantetheine</keyword>
<dbReference type="InterPro" id="IPR020845">
    <property type="entry name" value="AMP-binding_CS"/>
</dbReference>
<dbReference type="SUPFAM" id="SSF52777">
    <property type="entry name" value="CoA-dependent acyltransferases"/>
    <property type="match status" value="2"/>
</dbReference>
<dbReference type="GeneID" id="54549235"/>
<evidence type="ECO:0000256" key="2">
    <source>
        <dbReference type="ARBA" id="ARBA00022553"/>
    </source>
</evidence>
<evidence type="ECO:0000259" key="6">
    <source>
        <dbReference type="Pfam" id="PF00668"/>
    </source>
</evidence>
<dbReference type="InterPro" id="IPR036736">
    <property type="entry name" value="ACP-like_sf"/>
</dbReference>
<name>A0A6A6J8C3_WESOR</name>
<dbReference type="SUPFAM" id="SSF56801">
    <property type="entry name" value="Acetyl-CoA synthetase-like"/>
    <property type="match status" value="1"/>
</dbReference>
<dbReference type="Gene3D" id="3.40.50.12780">
    <property type="entry name" value="N-terminal domain of ligase-like"/>
    <property type="match status" value="1"/>
</dbReference>
<dbReference type="Proteomes" id="UP000800097">
    <property type="component" value="Unassembled WGS sequence"/>
</dbReference>
<dbReference type="Pfam" id="PF00668">
    <property type="entry name" value="Condensation"/>
    <property type="match status" value="1"/>
</dbReference>
<dbReference type="OrthoDB" id="416786at2759"/>
<dbReference type="PROSITE" id="PS00012">
    <property type="entry name" value="PHOSPHOPANTETHEINE"/>
    <property type="match status" value="1"/>
</dbReference>
<dbReference type="InterPro" id="IPR001242">
    <property type="entry name" value="Condensation_dom"/>
</dbReference>
<dbReference type="EMBL" id="ML986524">
    <property type="protein sequence ID" value="KAF2272258.1"/>
    <property type="molecule type" value="Genomic_DNA"/>
</dbReference>
<feature type="domain" description="Condensation" evidence="6">
    <location>
        <begin position="629"/>
        <end position="861"/>
    </location>
</feature>
<dbReference type="SUPFAM" id="SSF47336">
    <property type="entry name" value="ACP-like"/>
    <property type="match status" value="1"/>
</dbReference>